<organism evidence="5 6">
    <name type="scientific">Rugosimonospora acidiphila</name>
    <dbReference type="NCBI Taxonomy" id="556531"/>
    <lineage>
        <taxon>Bacteria</taxon>
        <taxon>Bacillati</taxon>
        <taxon>Actinomycetota</taxon>
        <taxon>Actinomycetes</taxon>
        <taxon>Micromonosporales</taxon>
        <taxon>Micromonosporaceae</taxon>
        <taxon>Rugosimonospora</taxon>
    </lineage>
</organism>
<dbReference type="InterPro" id="IPR010982">
    <property type="entry name" value="Lambda_DNA-bd_dom_sf"/>
</dbReference>
<sequence length="343" mass="36738">MGTVTITDVARTADVSAATVSRVLNNPDGVSPELRQRVIEAIDALGYRPNSSARSLRTRATRVLGVIVSDVTNPFFTSMVRGVEDVAQKSGYSVMLANTDEDLAKEQRYLQVFAAEQIAGVVLSPASATDTHIDVLSSRGIPAVTFDRRLRTADVDRVTINNRRAAEQATEHLIEQGCRRIAFISGPPGISTSSERLAGYHAGLRRAGLPVEPGLVSDGGFRVVSGHEAALRLLAQDPRPDGMLVANNLMTVGAVDALDDLALRVPADLALVGFDDLSWALNARSRITTVDQPTYEIGVRAAELLLGRVQGERSPTRRITLPATLTVRDSSRRLPVSGGQPVS</sequence>
<evidence type="ECO:0000313" key="6">
    <source>
        <dbReference type="Proteomes" id="UP001501570"/>
    </source>
</evidence>
<evidence type="ECO:0000256" key="3">
    <source>
        <dbReference type="ARBA" id="ARBA00023163"/>
    </source>
</evidence>
<feature type="domain" description="HTH lacI-type" evidence="4">
    <location>
        <begin position="4"/>
        <end position="58"/>
    </location>
</feature>
<name>A0ABP9SNJ1_9ACTN</name>
<dbReference type="InterPro" id="IPR000843">
    <property type="entry name" value="HTH_LacI"/>
</dbReference>
<dbReference type="PANTHER" id="PTHR30146">
    <property type="entry name" value="LACI-RELATED TRANSCRIPTIONAL REPRESSOR"/>
    <property type="match status" value="1"/>
</dbReference>
<keyword evidence="1" id="KW-0805">Transcription regulation</keyword>
<dbReference type="Pfam" id="PF00356">
    <property type="entry name" value="LacI"/>
    <property type="match status" value="1"/>
</dbReference>
<evidence type="ECO:0000256" key="1">
    <source>
        <dbReference type="ARBA" id="ARBA00023015"/>
    </source>
</evidence>
<dbReference type="GO" id="GO:0003677">
    <property type="term" value="F:DNA binding"/>
    <property type="evidence" value="ECO:0007669"/>
    <property type="project" value="UniProtKB-KW"/>
</dbReference>
<dbReference type="PROSITE" id="PS00356">
    <property type="entry name" value="HTH_LACI_1"/>
    <property type="match status" value="1"/>
</dbReference>
<keyword evidence="2 5" id="KW-0238">DNA-binding</keyword>
<comment type="caution">
    <text evidence="5">The sequence shown here is derived from an EMBL/GenBank/DDBJ whole genome shotgun (WGS) entry which is preliminary data.</text>
</comment>
<dbReference type="CDD" id="cd01392">
    <property type="entry name" value="HTH_LacI"/>
    <property type="match status" value="1"/>
</dbReference>
<dbReference type="PRINTS" id="PR00036">
    <property type="entry name" value="HTHLACI"/>
</dbReference>
<dbReference type="Gene3D" id="3.40.50.2300">
    <property type="match status" value="2"/>
</dbReference>
<evidence type="ECO:0000313" key="5">
    <source>
        <dbReference type="EMBL" id="GAA5199721.1"/>
    </source>
</evidence>
<dbReference type="PANTHER" id="PTHR30146:SF109">
    <property type="entry name" value="HTH-TYPE TRANSCRIPTIONAL REGULATOR GALS"/>
    <property type="match status" value="1"/>
</dbReference>
<dbReference type="RefSeq" id="WP_345638099.1">
    <property type="nucleotide sequence ID" value="NZ_BAABJQ010000039.1"/>
</dbReference>
<dbReference type="Pfam" id="PF13377">
    <property type="entry name" value="Peripla_BP_3"/>
    <property type="match status" value="1"/>
</dbReference>
<keyword evidence="6" id="KW-1185">Reference proteome</keyword>
<reference evidence="6" key="1">
    <citation type="journal article" date="2019" name="Int. J. Syst. Evol. Microbiol.">
        <title>The Global Catalogue of Microorganisms (GCM) 10K type strain sequencing project: providing services to taxonomists for standard genome sequencing and annotation.</title>
        <authorList>
            <consortium name="The Broad Institute Genomics Platform"/>
            <consortium name="The Broad Institute Genome Sequencing Center for Infectious Disease"/>
            <person name="Wu L."/>
            <person name="Ma J."/>
        </authorList>
    </citation>
    <scope>NUCLEOTIDE SEQUENCE [LARGE SCALE GENOMIC DNA]</scope>
    <source>
        <strain evidence="6">JCM 18304</strain>
    </source>
</reference>
<evidence type="ECO:0000259" key="4">
    <source>
        <dbReference type="PROSITE" id="PS50932"/>
    </source>
</evidence>
<proteinExistence type="predicted"/>
<dbReference type="SUPFAM" id="SSF47413">
    <property type="entry name" value="lambda repressor-like DNA-binding domains"/>
    <property type="match status" value="1"/>
</dbReference>
<gene>
    <name evidence="5" type="ORF">GCM10023322_75990</name>
</gene>
<dbReference type="EMBL" id="BAABJQ010000039">
    <property type="protein sequence ID" value="GAA5199721.1"/>
    <property type="molecule type" value="Genomic_DNA"/>
</dbReference>
<dbReference type="InterPro" id="IPR028082">
    <property type="entry name" value="Peripla_BP_I"/>
</dbReference>
<dbReference type="Proteomes" id="UP001501570">
    <property type="component" value="Unassembled WGS sequence"/>
</dbReference>
<evidence type="ECO:0000256" key="2">
    <source>
        <dbReference type="ARBA" id="ARBA00023125"/>
    </source>
</evidence>
<keyword evidence="3" id="KW-0804">Transcription</keyword>
<dbReference type="PROSITE" id="PS50932">
    <property type="entry name" value="HTH_LACI_2"/>
    <property type="match status" value="1"/>
</dbReference>
<dbReference type="CDD" id="cd19977">
    <property type="entry name" value="PBP1_EndR-like"/>
    <property type="match status" value="1"/>
</dbReference>
<dbReference type="InterPro" id="IPR046335">
    <property type="entry name" value="LacI/GalR-like_sensor"/>
</dbReference>
<accession>A0ABP9SNJ1</accession>
<dbReference type="Gene3D" id="1.10.260.40">
    <property type="entry name" value="lambda repressor-like DNA-binding domains"/>
    <property type="match status" value="1"/>
</dbReference>
<dbReference type="SMART" id="SM00354">
    <property type="entry name" value="HTH_LACI"/>
    <property type="match status" value="1"/>
</dbReference>
<dbReference type="SUPFAM" id="SSF53822">
    <property type="entry name" value="Periplasmic binding protein-like I"/>
    <property type="match status" value="1"/>
</dbReference>
<protein>
    <submittedName>
        <fullName evidence="5">LacI family DNA-binding transcriptional regulator</fullName>
    </submittedName>
</protein>